<protein>
    <submittedName>
        <fullName evidence="1">Transcription elongation factor</fullName>
    </submittedName>
</protein>
<evidence type="ECO:0000313" key="1">
    <source>
        <dbReference type="EMBL" id="BAQ16131.1"/>
    </source>
</evidence>
<dbReference type="Pfam" id="PF06319">
    <property type="entry name" value="MmcB-like"/>
    <property type="match status" value="1"/>
</dbReference>
<dbReference type="Proteomes" id="UP000031643">
    <property type="component" value="Chromosome"/>
</dbReference>
<dbReference type="KEGG" id="mcg:GL4_0668"/>
<dbReference type="GO" id="GO:0003746">
    <property type="term" value="F:translation elongation factor activity"/>
    <property type="evidence" value="ECO:0007669"/>
    <property type="project" value="UniProtKB-KW"/>
</dbReference>
<keyword evidence="1" id="KW-0648">Protein biosynthesis</keyword>
<keyword evidence="1" id="KW-0251">Elongation factor</keyword>
<reference evidence="1 2" key="1">
    <citation type="submission" date="2014-09" db="EMBL/GenBank/DDBJ databases">
        <title>Genome sequencing of Methyloceanibacter caenitepidi Gela4.</title>
        <authorList>
            <person name="Takeuchi M."/>
            <person name="Susumu S."/>
            <person name="Kamagata Y."/>
            <person name="Oshima K."/>
            <person name="Hattori M."/>
            <person name="Iwasaki W."/>
        </authorList>
    </citation>
    <scope>NUCLEOTIDE SEQUENCE [LARGE SCALE GENOMIC DNA]</scope>
    <source>
        <strain evidence="1 2">Gela4</strain>
    </source>
</reference>
<dbReference type="InterPro" id="IPR009394">
    <property type="entry name" value="MmcB-like"/>
</dbReference>
<dbReference type="HOGENOM" id="CLU_114402_0_0_5"/>
<proteinExistence type="predicted"/>
<gene>
    <name evidence="1" type="ORF">GL4_0668</name>
</gene>
<dbReference type="AlphaFoldDB" id="A0A0A8K032"/>
<dbReference type="EMBL" id="AP014648">
    <property type="protein sequence ID" value="BAQ16131.1"/>
    <property type="molecule type" value="Genomic_DNA"/>
</dbReference>
<sequence length="175" mass="19471">MHNSVTMIGQFLKEMPVPNVEQDPLIVVDGRQSEAAAELQRGVCRTLRAYGHSVITELPLANGRRADVVGLSAAGDIMIVEIKSCLTDYRTDGKWHEYLDYCDRLYFAVSADFPSDVIPEHAGLILADRYGAELVREPKEDRLNAARRKAMMLCFARAAALRLQHQLDPGCGLRS</sequence>
<dbReference type="STRING" id="1384459.GL4_0668"/>
<organism evidence="1 2">
    <name type="scientific">Methyloceanibacter caenitepidi</name>
    <dbReference type="NCBI Taxonomy" id="1384459"/>
    <lineage>
        <taxon>Bacteria</taxon>
        <taxon>Pseudomonadati</taxon>
        <taxon>Pseudomonadota</taxon>
        <taxon>Alphaproteobacteria</taxon>
        <taxon>Hyphomicrobiales</taxon>
        <taxon>Hyphomicrobiaceae</taxon>
        <taxon>Methyloceanibacter</taxon>
    </lineage>
</organism>
<name>A0A0A8K032_9HYPH</name>
<evidence type="ECO:0000313" key="2">
    <source>
        <dbReference type="Proteomes" id="UP000031643"/>
    </source>
</evidence>
<keyword evidence="2" id="KW-1185">Reference proteome</keyword>
<dbReference type="PIRSF" id="PIRSF031796">
    <property type="entry name" value="UPC031796"/>
    <property type="match status" value="1"/>
</dbReference>
<accession>A0A0A8K032</accession>